<sequence>MELILFLSLFSLGLAFDKASFYGASFISYPLQEAKSVSDISFRFRTHLSDALLLLAAGKTDYCMIRLEKGRLKLNINLGGGESELFSSKGPLNDTQWHYVSIIRREANLTMKVDDNLVKKRLPGRFFELNIHFGIFLGGQGDFSELFLGHMENFRGCMEDVYYNGVKILDKARSRAGSVHVEGVTWNCAPEFDADLNSDISFVDEGAYLILSKINSRAGGRWQIEFKTIAQNAIILYNAGTGRSDFLAVEMLEGIIMVKMAKGQIVHTDRVNDGQWHKMHLLFNPSLIQLSVDNIEMSTRIESGGTRYLDLSDTFYLGGIESEKRQRAFAKGIEAADSSIMGCIKPVEVDDKIFGLPNALVTYGVSPKCVWWYPCHASPGNPPCVQHAVCEQHGVDHFTCKCNLDLCINPDYAEKYKVFSKSSSELELVALYPLTVQEGGVAVITTQNIDVVLDHHKYGVRPSGVVLHVTQSPQHGRIAVDLSLQRNLPQYSNFIDGEGKSKQFFTLMDLSRDKVRYVHDGSENHQDAIVLDMELIQETKFTLPSYLQGRNTFVLHVNVTPVNDPPVLNLLPGKVLRLTQGTRKVITSEILKAEDPDTPPEDLLYTVLHGKNDANSGHIEMSGQPVDSFTQQDVNSGVISYVHGSNSDKQLNKTSLRVTLQVSDGIETSGPGILRISIVPLQVRLVNNTGLQLVHNSQAVITADNLTFTTNADENNVQVKYDIVKPPQFGVVERLRVLDGTWQTVDSFTSEMVNFGRVRYIHLLGNPSHDEFKFKASVGSIRTNTLYDFRLTFIKLELYQATNIELVLNNTREAFISSEHLQYKTRPLELPRDRIMYTIVKLPKYGILHLTSGKHHLQTHSTFTQRNIDTDQLWYRLHRRAYSHIQDEFAFLVGANECENITGIATIKHVPGPLVLEHSPGRVRTTLERLQVMEGSRMVIPATHLNFRTDTVTNLIFNITRLPKHGKIEVINDKLKTIRDNTTYFTLQELDSDRVYYTHDDSESRHDSFHFMALSPEPEDFQYVGVFHIDIILKNDNSPVRSNENVFNIVHGGARLITARDLSYTDADLDTKPSDIIYTVQKYTKDPPNGGIFRADNPSEQIVQFSQDDVNKNLVLFKHQGKEYGKMAFWISDGLFDVNGNLEIQASPPFIRMYPTNGSIVENGKAVVITAKEMQVDTNMNCLEEDIRYEVTLEPKHGVMEVGEGQGVYTFTQLDIAAGRVAYKHEEPKTQSDQFRFKVICLDTWGEGVYPIKIFPSSYWEPLKVTSNRNLIVEESTSVNITKDILEVMHPQIEPSNIVYKVTDGPYHGWLEISTTPGTLELENYNEEPVHTRLFDQSIINSNRLVYVQSGVNRTRDRIKMDVTNGIVWLRDIELMITIIPEHFYISALNLTVIEGDSVSIKPDLFRTVTEYYRGKVVSYKVLVKPKYGKIVMNDQELALLPVLKLNSGNIQYVNDGSEESLDSFKLIAVTENNKDSEPFYVRITIVPVNDETPIVAANTGLCVWEGGTFTFTRNELYVNDIDTPLENVTIRVVDIVSGYIAMEKNIDIAVNHFTQADIDSGKVVFVHTNGTKGKMIFNVTDGLHELSKITFLISTKSVSLKLIRKQNLRVFPLMREPLKSNHLMFKCSDPARTIIYKVDRAPTLGRLVMLNGESHHKTIKQFTQEDLNNSIIYYEHTHPFSDLFTNDSFIFTVEAPLAKPLTDQVFNIDISVSSGGLAKYVQIPIIKVQEGGKVPIRINVTYVITYLETQAGLRQPQIEAQWSKPSHGELKPLLLSLTQSQLENGVVDYEHDNSDTLNDKIDMALYLLPEYVLLCNVTIPIHIVPINDEPFRLLTDTPQIQVVQGENYTLTKNDLLTEDADTGPSGILYDIISGPTQGRIIMLDRNQTVDEAASINKFTQDDINNGRVIYEHSGILQTATFYFRVWDGQFKPTYTVFTIDVIPVILNATSLHPIYLQQGSNVATVSTEQIHIETNAKKSKVCYNITRQPLSGMVYVGSNPVTYFTHRDLIDKVVIYIQNDMTTANDTFELIAYVHNSNATKPFLIEVIVQPLMTLNNLRIESEKSKVNLRSMDATGLAKLTASDPVYTILKKPKYMTIKKIIRSSGEKTSAREREVAYFTHEDIKAGVIYFVTKKKLSDLNGLEDSFRFLLAATIFQPAVGEVKIFIGNRQKKNLPGPNDPESHEGVPVANGETASYYNMMTLVALSGTVLAIAVIFGLVKCRRLLARDQNALVKIHGQSQGAVAPIPLPRPPDHLMPSPSQGTPPIKRYVSSEQSVHTGASTPLPSGGSVACKVTPLADAGGPDLNARYPYGADEHTDAEDWSSYEASESAYPIRAPGVGPANPMLRRNQYWV</sequence>
<reference evidence="1 2" key="1">
    <citation type="journal article" date="2021" name="Front. Genet.">
        <title>Chromosome-Level Genome Assembly Reveals Significant Gene Expansion in the Toll and IMD Signaling Pathways of Dendrolimus kikuchii.</title>
        <authorList>
            <person name="Zhou J."/>
            <person name="Wu P."/>
            <person name="Xiong Z."/>
            <person name="Liu N."/>
            <person name="Zhao N."/>
            <person name="Ji M."/>
            <person name="Qiu Y."/>
            <person name="Yang B."/>
        </authorList>
    </citation>
    <scope>NUCLEOTIDE SEQUENCE [LARGE SCALE GENOMIC DNA]</scope>
    <source>
        <strain evidence="1">Ann1</strain>
    </source>
</reference>
<accession>A0ACC1DI18</accession>
<name>A0ACC1DI18_9NEOP</name>
<evidence type="ECO:0000313" key="1">
    <source>
        <dbReference type="EMBL" id="KAJ0183619.1"/>
    </source>
</evidence>
<comment type="caution">
    <text evidence="1">The sequence shown here is derived from an EMBL/GenBank/DDBJ whole genome shotgun (WGS) entry which is preliminary data.</text>
</comment>
<keyword evidence="2" id="KW-1185">Reference proteome</keyword>
<gene>
    <name evidence="1" type="ORF">K1T71_000042</name>
</gene>
<organism evidence="1 2">
    <name type="scientific">Dendrolimus kikuchii</name>
    <dbReference type="NCBI Taxonomy" id="765133"/>
    <lineage>
        <taxon>Eukaryota</taxon>
        <taxon>Metazoa</taxon>
        <taxon>Ecdysozoa</taxon>
        <taxon>Arthropoda</taxon>
        <taxon>Hexapoda</taxon>
        <taxon>Insecta</taxon>
        <taxon>Pterygota</taxon>
        <taxon>Neoptera</taxon>
        <taxon>Endopterygota</taxon>
        <taxon>Lepidoptera</taxon>
        <taxon>Glossata</taxon>
        <taxon>Ditrysia</taxon>
        <taxon>Bombycoidea</taxon>
        <taxon>Lasiocampidae</taxon>
        <taxon>Dendrolimus</taxon>
    </lineage>
</organism>
<proteinExistence type="predicted"/>
<dbReference type="EMBL" id="CM034387">
    <property type="protein sequence ID" value="KAJ0183619.1"/>
    <property type="molecule type" value="Genomic_DNA"/>
</dbReference>
<protein>
    <submittedName>
        <fullName evidence="1">Uncharacterized protein</fullName>
    </submittedName>
</protein>
<evidence type="ECO:0000313" key="2">
    <source>
        <dbReference type="Proteomes" id="UP000824533"/>
    </source>
</evidence>
<dbReference type="Proteomes" id="UP000824533">
    <property type="component" value="Linkage Group LG01"/>
</dbReference>